<evidence type="ECO:0000313" key="3">
    <source>
        <dbReference type="Proteomes" id="UP000001194"/>
    </source>
</evidence>
<dbReference type="InParanoid" id="B0DC91"/>
<dbReference type="RefSeq" id="XP_001881646.1">
    <property type="nucleotide sequence ID" value="XM_001881611.1"/>
</dbReference>
<dbReference type="AlphaFoldDB" id="B0DC91"/>
<dbReference type="Proteomes" id="UP000001194">
    <property type="component" value="Unassembled WGS sequence"/>
</dbReference>
<dbReference type="EMBL" id="DS547103">
    <property type="protein sequence ID" value="EDR07857.1"/>
    <property type="molecule type" value="Genomic_DNA"/>
</dbReference>
<sequence length="219" mass="24965">MTCPCLIIVIETIALYTPDVNPNLFYRKYISKTEGRIARHVDKSLSKGPILVIYFIGYRRRIKQVRRTQNLNLTFISDEGARCRFRWQICAGVTCMNGRVLIPPPSLTHYGWGRIFLESHVYNEVMSIQVSDSDDVLPKTTKNADIKFMAHQLPTNCQHVEERCGTVAGRGCQAGLRRTSEKIFLVYNEVMDSQSQQQFSGKIGGVQSHNNSLTEFSRD</sequence>
<gene>
    <name evidence="2" type="ORF">LACBIDRAFT_327609</name>
</gene>
<feature type="region of interest" description="Disordered" evidence="1">
    <location>
        <begin position="199"/>
        <end position="219"/>
    </location>
</feature>
<name>B0DC91_LACBS</name>
<proteinExistence type="predicted"/>
<dbReference type="GeneID" id="6077343"/>
<evidence type="ECO:0000313" key="2">
    <source>
        <dbReference type="EMBL" id="EDR07857.1"/>
    </source>
</evidence>
<feature type="compositionally biased region" description="Polar residues" evidence="1">
    <location>
        <begin position="207"/>
        <end position="219"/>
    </location>
</feature>
<dbReference type="HOGENOM" id="CLU_1261698_0_0_1"/>
<evidence type="ECO:0000256" key="1">
    <source>
        <dbReference type="SAM" id="MobiDB-lite"/>
    </source>
</evidence>
<reference evidence="2 3" key="1">
    <citation type="journal article" date="2008" name="Nature">
        <title>The genome of Laccaria bicolor provides insights into mycorrhizal symbiosis.</title>
        <authorList>
            <person name="Martin F."/>
            <person name="Aerts A."/>
            <person name="Ahren D."/>
            <person name="Brun A."/>
            <person name="Danchin E.G.J."/>
            <person name="Duchaussoy F."/>
            <person name="Gibon J."/>
            <person name="Kohler A."/>
            <person name="Lindquist E."/>
            <person name="Pereda V."/>
            <person name="Salamov A."/>
            <person name="Shapiro H.J."/>
            <person name="Wuyts J."/>
            <person name="Blaudez D."/>
            <person name="Buee M."/>
            <person name="Brokstein P."/>
            <person name="Canbaeck B."/>
            <person name="Cohen D."/>
            <person name="Courty P.E."/>
            <person name="Coutinho P.M."/>
            <person name="Delaruelle C."/>
            <person name="Detter J.C."/>
            <person name="Deveau A."/>
            <person name="DiFazio S."/>
            <person name="Duplessis S."/>
            <person name="Fraissinet-Tachet L."/>
            <person name="Lucic E."/>
            <person name="Frey-Klett P."/>
            <person name="Fourrey C."/>
            <person name="Feussner I."/>
            <person name="Gay G."/>
            <person name="Grimwood J."/>
            <person name="Hoegger P.J."/>
            <person name="Jain P."/>
            <person name="Kilaru S."/>
            <person name="Labbe J."/>
            <person name="Lin Y.C."/>
            <person name="Legue V."/>
            <person name="Le Tacon F."/>
            <person name="Marmeisse R."/>
            <person name="Melayah D."/>
            <person name="Montanini B."/>
            <person name="Muratet M."/>
            <person name="Nehls U."/>
            <person name="Niculita-Hirzel H."/>
            <person name="Oudot-Le Secq M.P."/>
            <person name="Peter M."/>
            <person name="Quesneville H."/>
            <person name="Rajashekar B."/>
            <person name="Reich M."/>
            <person name="Rouhier N."/>
            <person name="Schmutz J."/>
            <person name="Yin T."/>
            <person name="Chalot M."/>
            <person name="Henrissat B."/>
            <person name="Kuees U."/>
            <person name="Lucas S."/>
            <person name="Van de Peer Y."/>
            <person name="Podila G.K."/>
            <person name="Polle A."/>
            <person name="Pukkila P.J."/>
            <person name="Richardson P.M."/>
            <person name="Rouze P."/>
            <person name="Sanders I.R."/>
            <person name="Stajich J.E."/>
            <person name="Tunlid A."/>
            <person name="Tuskan G."/>
            <person name="Grigoriev I.V."/>
        </authorList>
    </citation>
    <scope>NUCLEOTIDE SEQUENCE [LARGE SCALE GENOMIC DNA]</scope>
    <source>
        <strain evidence="3">S238N-H82 / ATCC MYA-4686</strain>
    </source>
</reference>
<accession>B0DC91</accession>
<organism evidence="3">
    <name type="scientific">Laccaria bicolor (strain S238N-H82 / ATCC MYA-4686)</name>
    <name type="common">Bicoloured deceiver</name>
    <name type="synonym">Laccaria laccata var. bicolor</name>
    <dbReference type="NCBI Taxonomy" id="486041"/>
    <lineage>
        <taxon>Eukaryota</taxon>
        <taxon>Fungi</taxon>
        <taxon>Dikarya</taxon>
        <taxon>Basidiomycota</taxon>
        <taxon>Agaricomycotina</taxon>
        <taxon>Agaricomycetes</taxon>
        <taxon>Agaricomycetidae</taxon>
        <taxon>Agaricales</taxon>
        <taxon>Agaricineae</taxon>
        <taxon>Hydnangiaceae</taxon>
        <taxon>Laccaria</taxon>
    </lineage>
</organism>
<protein>
    <submittedName>
        <fullName evidence="2">Predicted protein</fullName>
    </submittedName>
</protein>
<keyword evidence="3" id="KW-1185">Reference proteome</keyword>
<dbReference type="KEGG" id="lbc:LACBIDRAFT_327609"/>